<sequence length="167" mass="19507">MSTKCSFGFYKNYELQIVILPTTFSKLEVVIILPIKRFGLPHLLQAISGKDIINLLHRTRLKVLEVEVPKFEIKRKIHKQDVLDEMGIESNYSKNSDFFDYFFHPISTGVIDLTQTISIGTHEGPPHYDYLSYFYLSVNIYKFTADQPFLFALIEDRKKIWFAGQFS</sequence>
<proteinExistence type="inferred from homology"/>
<evidence type="ECO:0000313" key="3">
    <source>
        <dbReference type="EMBL" id="VDM95281.1"/>
    </source>
</evidence>
<feature type="domain" description="Serpin" evidence="2">
    <location>
        <begin position="1"/>
        <end position="166"/>
    </location>
</feature>
<gene>
    <name evidence="3" type="ORF">TCLT_LOCUS347</name>
</gene>
<dbReference type="SMR" id="A0A0N5CJX4"/>
<dbReference type="InterPro" id="IPR000215">
    <property type="entry name" value="Serpin_fam"/>
</dbReference>
<protein>
    <submittedName>
        <fullName evidence="5">SERPIN domain-containing protein</fullName>
    </submittedName>
</protein>
<dbReference type="InterPro" id="IPR042185">
    <property type="entry name" value="Serpin_sf_2"/>
</dbReference>
<comment type="similarity">
    <text evidence="1">Belongs to the serpin family.</text>
</comment>
<evidence type="ECO:0000256" key="1">
    <source>
        <dbReference type="ARBA" id="ARBA00009500"/>
    </source>
</evidence>
<keyword evidence="4" id="KW-1185">Reference proteome</keyword>
<dbReference type="SUPFAM" id="SSF56574">
    <property type="entry name" value="Serpins"/>
    <property type="match status" value="1"/>
</dbReference>
<dbReference type="Pfam" id="PF00079">
    <property type="entry name" value="Serpin"/>
    <property type="match status" value="1"/>
</dbReference>
<dbReference type="OMA" id="IAHIKIN"/>
<reference evidence="3 4" key="2">
    <citation type="submission" date="2018-11" db="EMBL/GenBank/DDBJ databases">
        <authorList>
            <consortium name="Pathogen Informatics"/>
        </authorList>
    </citation>
    <scope>NUCLEOTIDE SEQUENCE [LARGE SCALE GENOMIC DNA]</scope>
</reference>
<dbReference type="EMBL" id="UYYF01000023">
    <property type="protein sequence ID" value="VDM95281.1"/>
    <property type="molecule type" value="Genomic_DNA"/>
</dbReference>
<name>A0A0N5CJX4_THECL</name>
<dbReference type="InterPro" id="IPR023796">
    <property type="entry name" value="Serpin_dom"/>
</dbReference>
<dbReference type="InterPro" id="IPR042178">
    <property type="entry name" value="Serpin_sf_1"/>
</dbReference>
<dbReference type="PANTHER" id="PTHR11461">
    <property type="entry name" value="SERINE PROTEASE INHIBITOR, SERPIN"/>
    <property type="match status" value="1"/>
</dbReference>
<reference evidence="5" key="1">
    <citation type="submission" date="2017-02" db="UniProtKB">
        <authorList>
            <consortium name="WormBaseParasite"/>
        </authorList>
    </citation>
    <scope>IDENTIFICATION</scope>
</reference>
<dbReference type="GO" id="GO:0005615">
    <property type="term" value="C:extracellular space"/>
    <property type="evidence" value="ECO:0007669"/>
    <property type="project" value="InterPro"/>
</dbReference>
<evidence type="ECO:0000313" key="4">
    <source>
        <dbReference type="Proteomes" id="UP000276776"/>
    </source>
</evidence>
<dbReference type="AlphaFoldDB" id="A0A0N5CJX4"/>
<dbReference type="Gene3D" id="3.30.497.10">
    <property type="entry name" value="Antithrombin, subunit I, domain 2"/>
    <property type="match status" value="1"/>
</dbReference>
<dbReference type="STRING" id="103827.A0A0N5CJX4"/>
<dbReference type="InterPro" id="IPR036186">
    <property type="entry name" value="Serpin_sf"/>
</dbReference>
<dbReference type="Proteomes" id="UP000276776">
    <property type="component" value="Unassembled WGS sequence"/>
</dbReference>
<organism evidence="5">
    <name type="scientific">Thelazia callipaeda</name>
    <name type="common">Oriental eyeworm</name>
    <name type="synonym">Parasitic nematode</name>
    <dbReference type="NCBI Taxonomy" id="103827"/>
    <lineage>
        <taxon>Eukaryota</taxon>
        <taxon>Metazoa</taxon>
        <taxon>Ecdysozoa</taxon>
        <taxon>Nematoda</taxon>
        <taxon>Chromadorea</taxon>
        <taxon>Rhabditida</taxon>
        <taxon>Spirurina</taxon>
        <taxon>Spiruromorpha</taxon>
        <taxon>Thelazioidea</taxon>
        <taxon>Thelaziidae</taxon>
        <taxon>Thelazia</taxon>
    </lineage>
</organism>
<dbReference type="PANTHER" id="PTHR11461:SF211">
    <property type="entry name" value="GH10112P-RELATED"/>
    <property type="match status" value="1"/>
</dbReference>
<evidence type="ECO:0000313" key="5">
    <source>
        <dbReference type="WBParaSite" id="TCLT_0000034601-mRNA-1"/>
    </source>
</evidence>
<dbReference type="GO" id="GO:0004867">
    <property type="term" value="F:serine-type endopeptidase inhibitor activity"/>
    <property type="evidence" value="ECO:0007669"/>
    <property type="project" value="InterPro"/>
</dbReference>
<evidence type="ECO:0000259" key="2">
    <source>
        <dbReference type="Pfam" id="PF00079"/>
    </source>
</evidence>
<accession>A0A0N5CJX4</accession>
<dbReference type="WBParaSite" id="TCLT_0000034601-mRNA-1">
    <property type="protein sequence ID" value="TCLT_0000034601-mRNA-1"/>
    <property type="gene ID" value="TCLT_0000034601"/>
</dbReference>
<dbReference type="Gene3D" id="2.30.39.10">
    <property type="entry name" value="Alpha-1-antitrypsin, domain 1"/>
    <property type="match status" value="1"/>
</dbReference>
<dbReference type="OrthoDB" id="9518664at2759"/>